<organism evidence="1 2">
    <name type="scientific">Nocardia terrae</name>
    <dbReference type="NCBI Taxonomy" id="2675851"/>
    <lineage>
        <taxon>Bacteria</taxon>
        <taxon>Bacillati</taxon>
        <taxon>Actinomycetota</taxon>
        <taxon>Actinomycetes</taxon>
        <taxon>Mycobacteriales</taxon>
        <taxon>Nocardiaceae</taxon>
        <taxon>Nocardia</taxon>
    </lineage>
</organism>
<dbReference type="Pfam" id="PF10824">
    <property type="entry name" value="T7SS_ESX_EspC"/>
    <property type="match status" value="1"/>
</dbReference>
<proteinExistence type="predicted"/>
<dbReference type="InterPro" id="IPR022536">
    <property type="entry name" value="EspC"/>
</dbReference>
<protein>
    <recommendedName>
        <fullName evidence="3">Excreted virulence factor EspC (Type VII ESX diderm)</fullName>
    </recommendedName>
</protein>
<dbReference type="AlphaFoldDB" id="A0A7K1UXX9"/>
<name>A0A7K1UXX9_9NOCA</name>
<comment type="caution">
    <text evidence="1">The sequence shown here is derived from an EMBL/GenBank/DDBJ whole genome shotgun (WGS) entry which is preliminary data.</text>
</comment>
<accession>A0A7K1UXX9</accession>
<reference evidence="1 2" key="1">
    <citation type="submission" date="2019-12" db="EMBL/GenBank/DDBJ databases">
        <title>Nocardia sp. nov. ET3-3 isolated from soil.</title>
        <authorList>
            <person name="Kanchanasin P."/>
            <person name="Tanasupawat S."/>
            <person name="Yuki M."/>
            <person name="Kudo T."/>
        </authorList>
    </citation>
    <scope>NUCLEOTIDE SEQUENCE [LARGE SCALE GENOMIC DNA]</scope>
    <source>
        <strain evidence="1 2">ET3-3</strain>
    </source>
</reference>
<evidence type="ECO:0000313" key="1">
    <source>
        <dbReference type="EMBL" id="MVU78758.1"/>
    </source>
</evidence>
<evidence type="ECO:0008006" key="3">
    <source>
        <dbReference type="Google" id="ProtNLM"/>
    </source>
</evidence>
<gene>
    <name evidence="1" type="ORF">GPX89_16090</name>
</gene>
<keyword evidence="2" id="KW-1185">Reference proteome</keyword>
<dbReference type="EMBL" id="WRPP01000003">
    <property type="protein sequence ID" value="MVU78758.1"/>
    <property type="molecule type" value="Genomic_DNA"/>
</dbReference>
<dbReference type="Proteomes" id="UP000466794">
    <property type="component" value="Unassembled WGS sequence"/>
</dbReference>
<evidence type="ECO:0000313" key="2">
    <source>
        <dbReference type="Proteomes" id="UP000466794"/>
    </source>
</evidence>
<dbReference type="GO" id="GO:0009306">
    <property type="term" value="P:protein secretion"/>
    <property type="evidence" value="ECO:0007669"/>
    <property type="project" value="InterPro"/>
</dbReference>
<sequence>MKGAFMHRISIHPDGLATYASTTAVLATDVAALMARTATAAPDLLAPAFGLIGTDFLTAYAAAHTTHVSELADLSAAFAGLSSATAGAANIYVTHDTTYASALRATNGEETA</sequence>